<feature type="domain" description="Isopropylmalate dehydrogenase-like" evidence="18">
    <location>
        <begin position="452"/>
        <end position="777"/>
    </location>
</feature>
<evidence type="ECO:0000256" key="1">
    <source>
        <dbReference type="ARBA" id="ARBA00001913"/>
    </source>
</evidence>
<dbReference type="GO" id="GO:0006099">
    <property type="term" value="P:tricarboxylic acid cycle"/>
    <property type="evidence" value="ECO:0007669"/>
    <property type="project" value="UniProtKB-UniRule"/>
</dbReference>
<feature type="transmembrane region" description="Helical" evidence="17">
    <location>
        <begin position="25"/>
        <end position="44"/>
    </location>
</feature>
<feature type="binding site" evidence="15">
    <location>
        <position position="152"/>
    </location>
    <ligand>
        <name>Ca(2+)</name>
        <dbReference type="ChEBI" id="CHEBI:29108"/>
    </ligand>
</feature>
<dbReference type="GO" id="GO:0051287">
    <property type="term" value="F:NAD binding"/>
    <property type="evidence" value="ECO:0007669"/>
    <property type="project" value="UniProtKB-UniRule"/>
</dbReference>
<dbReference type="GO" id="GO:0000287">
    <property type="term" value="F:magnesium ion binding"/>
    <property type="evidence" value="ECO:0007669"/>
    <property type="project" value="UniProtKB-UniRule"/>
</dbReference>
<dbReference type="SUPFAM" id="SSF53659">
    <property type="entry name" value="Isocitrate/Isopropylmalate dehydrogenase-like"/>
    <property type="match status" value="1"/>
</dbReference>
<dbReference type="InterPro" id="IPR024084">
    <property type="entry name" value="IsoPropMal-DH-like_dom"/>
</dbReference>
<dbReference type="AlphaFoldDB" id="A0A8S1DHQ1"/>
<name>A0A8S1DHQ1_9INSE</name>
<dbReference type="GO" id="GO:0006102">
    <property type="term" value="P:isocitrate metabolic process"/>
    <property type="evidence" value="ECO:0007669"/>
    <property type="project" value="TreeGrafter"/>
</dbReference>
<dbReference type="NCBIfam" id="TIGR00175">
    <property type="entry name" value="mito_nad_idh"/>
    <property type="match status" value="1"/>
</dbReference>
<gene>
    <name evidence="19" type="ORF">CLODIP_2_CD04004</name>
</gene>
<evidence type="ECO:0000256" key="13">
    <source>
        <dbReference type="ARBA" id="ARBA00025738"/>
    </source>
</evidence>
<keyword evidence="8" id="KW-0378">Hydrolase</keyword>
<evidence type="ECO:0000256" key="3">
    <source>
        <dbReference type="ARBA" id="ARBA00007769"/>
    </source>
</evidence>
<keyword evidence="9 15" id="KW-0106">Calcium</keyword>
<reference evidence="19 20" key="1">
    <citation type="submission" date="2020-04" db="EMBL/GenBank/DDBJ databases">
        <authorList>
            <person name="Alioto T."/>
            <person name="Alioto T."/>
            <person name="Gomez Garrido J."/>
        </authorList>
    </citation>
    <scope>NUCLEOTIDE SEQUENCE [LARGE SCALE GENOMIC DNA]</scope>
</reference>
<organism evidence="19 20">
    <name type="scientific">Cloeon dipterum</name>
    <dbReference type="NCBI Taxonomy" id="197152"/>
    <lineage>
        <taxon>Eukaryota</taxon>
        <taxon>Metazoa</taxon>
        <taxon>Ecdysozoa</taxon>
        <taxon>Arthropoda</taxon>
        <taxon>Hexapoda</taxon>
        <taxon>Insecta</taxon>
        <taxon>Pterygota</taxon>
        <taxon>Palaeoptera</taxon>
        <taxon>Ephemeroptera</taxon>
        <taxon>Pisciforma</taxon>
        <taxon>Baetidae</taxon>
        <taxon>Cloeon</taxon>
    </lineage>
</organism>
<dbReference type="GO" id="GO:0090729">
    <property type="term" value="F:toxin activity"/>
    <property type="evidence" value="ECO:0007669"/>
    <property type="project" value="UniProtKB-KW"/>
</dbReference>
<comment type="similarity">
    <text evidence="13">Belongs to the apyrase family.</text>
</comment>
<comment type="caution">
    <text evidence="19">The sequence shown here is derived from an EMBL/GenBank/DDBJ whole genome shotgun (WGS) entry which is preliminary data.</text>
</comment>
<evidence type="ECO:0000256" key="12">
    <source>
        <dbReference type="ARBA" id="ARBA00023240"/>
    </source>
</evidence>
<evidence type="ECO:0000256" key="11">
    <source>
        <dbReference type="ARBA" id="ARBA00023128"/>
    </source>
</evidence>
<keyword evidence="17" id="KW-0472">Membrane</keyword>
<feature type="binding site" evidence="15">
    <location>
        <position position="334"/>
    </location>
    <ligand>
        <name>Ca(2+)</name>
        <dbReference type="ChEBI" id="CHEBI:29108"/>
    </ligand>
</feature>
<evidence type="ECO:0000256" key="6">
    <source>
        <dbReference type="ARBA" id="ARBA00022656"/>
    </source>
</evidence>
<evidence type="ECO:0000256" key="7">
    <source>
        <dbReference type="ARBA" id="ARBA00022723"/>
    </source>
</evidence>
<evidence type="ECO:0000256" key="17">
    <source>
        <dbReference type="SAM" id="Phobius"/>
    </source>
</evidence>
<dbReference type="FunFam" id="2.120.10.100:FF:000001">
    <property type="entry name" value="Soluble calcium-activated nucleotidase 1"/>
    <property type="match status" value="1"/>
</dbReference>
<dbReference type="InterPro" id="IPR036258">
    <property type="entry name" value="Apyrase_sf"/>
</dbReference>
<dbReference type="PANTHER" id="PTHR11835">
    <property type="entry name" value="DECARBOXYLATING DEHYDROGENASES-ISOCITRATE, ISOPROPYLMALATE, TARTRATE"/>
    <property type="match status" value="1"/>
</dbReference>
<evidence type="ECO:0000256" key="2">
    <source>
        <dbReference type="ARBA" id="ARBA00004173"/>
    </source>
</evidence>
<protein>
    <recommendedName>
        <fullName evidence="16">Isocitrate dehydrogenase [NAD] subunit, mitochondrial</fullName>
    </recommendedName>
</protein>
<keyword evidence="7 15" id="KW-0479">Metal-binding</keyword>
<evidence type="ECO:0000313" key="19">
    <source>
        <dbReference type="EMBL" id="CAB3380221.1"/>
    </source>
</evidence>
<dbReference type="InterPro" id="IPR019818">
    <property type="entry name" value="IsoCit/isopropylmalate_DH_CS"/>
</dbReference>
<keyword evidence="4" id="KW-1201">Platelet aggregation inhibiting toxin</keyword>
<dbReference type="PANTHER" id="PTHR11835:SF42">
    <property type="entry name" value="ISOCITRATE DEHYDROGENASE [NAD] SUBUNIT BETA, MITOCHONDRIAL"/>
    <property type="match status" value="1"/>
</dbReference>
<dbReference type="GO" id="GO:0017110">
    <property type="term" value="F:nucleoside diphosphate phosphatase activity"/>
    <property type="evidence" value="ECO:0007669"/>
    <property type="project" value="InterPro"/>
</dbReference>
<keyword evidence="11 16" id="KW-0496">Mitochondrion</keyword>
<dbReference type="EMBL" id="CADEPI010000203">
    <property type="protein sequence ID" value="CAB3380221.1"/>
    <property type="molecule type" value="Genomic_DNA"/>
</dbReference>
<dbReference type="Gene3D" id="3.40.718.10">
    <property type="entry name" value="Isopropylmalate Dehydrogenase"/>
    <property type="match status" value="1"/>
</dbReference>
<keyword evidence="17" id="KW-0812">Transmembrane</keyword>
<comment type="cofactor">
    <cofactor evidence="1 15">
        <name>Ca(2+)</name>
        <dbReference type="ChEBI" id="CHEBI:29108"/>
    </cofactor>
</comment>
<dbReference type="GO" id="GO:0004050">
    <property type="term" value="F:apyrase activity"/>
    <property type="evidence" value="ECO:0007669"/>
    <property type="project" value="UniProtKB-EC"/>
</dbReference>
<evidence type="ECO:0000256" key="8">
    <source>
        <dbReference type="ARBA" id="ARBA00022801"/>
    </source>
</evidence>
<dbReference type="FunFam" id="3.40.718.10:FF:000001">
    <property type="entry name" value="Isocitrate dehydrogenase [NAD] subunit, mitochondrial"/>
    <property type="match status" value="1"/>
</dbReference>
<comment type="subcellular location">
    <subcellularLocation>
        <location evidence="2 16">Mitochondrion</location>
    </subcellularLocation>
</comment>
<evidence type="ECO:0000259" key="18">
    <source>
        <dbReference type="SMART" id="SM01329"/>
    </source>
</evidence>
<comment type="similarity">
    <text evidence="3 16">Belongs to the isocitrate and isopropylmalate dehydrogenases family.</text>
</comment>
<evidence type="ECO:0000256" key="9">
    <source>
        <dbReference type="ARBA" id="ARBA00022837"/>
    </source>
</evidence>
<dbReference type="GO" id="GO:0005509">
    <property type="term" value="F:calcium ion binding"/>
    <property type="evidence" value="ECO:0007669"/>
    <property type="project" value="InterPro"/>
</dbReference>
<dbReference type="GO" id="GO:0005739">
    <property type="term" value="C:mitochondrion"/>
    <property type="evidence" value="ECO:0007669"/>
    <property type="project" value="UniProtKB-SubCell"/>
</dbReference>
<evidence type="ECO:0000256" key="16">
    <source>
        <dbReference type="RuleBase" id="RU361266"/>
    </source>
</evidence>
<sequence length="784" mass="85872">MVDWRQAILTPPAYRVGSSTLRLQMRFVAAVVAVGAFLLVLLYFSTSNRGHLRPAVVLPPPSPSPQEEAGPNLSYPLTRPLVGRGQLTYVIGIIADLDTAAAEADGRSWKSLFLRGRLTWTPASRSVAVTWDANPLEIKGQLAAGGRGMELSELVTFNGKLLTADDRTGVIYQILDHSGQKPRVVPWVLLADGDGRAGKGFKSEWATFANGRLWVGGLGKEWTTSKGELVNYDPMWVKRVAPDGGVEHVDWSKNYEKIRHACGISFPGYLIHEAVNWSERHKRWFFLPRRASKERYDEKKDEHMGTNLLITADAAFQDIQVSEVGSLVPSHGFSSFKFLPGTDDEVIVALKSEEDQGKSATYLTVFTVKGEVLYAETKLAAVSTLATQLIPRGISTVHSPATMASLALRYSRLFGQLGRATYGVQANSAFSTAVASAQYSQAPVSKPKGRTTCTLIPGDGVGPELIDSVIEVFKAAGVPIDFERYFLSEVHPELSAPLEEVATSIAKNGICLKGILTTPDYSRTGELQTLNMKLRKRLDLYAHVVHVKSLPGSSRHQNVDTIVIREQTEGEYSALEHTTVKGVVECLKVVTRKNSERIAKFAFDYATKHNRKKVTAVHKANIMKLGDGLFLKSCEAVAELYPKIKFESMIVDNCTMQFVSNPRQFDVCVMPNLYGNIITNLAAGLVGGAGLVAGASFSHKCVLFEQGARHTYGEAVGKNVANPTAMLLTSANLLSHVNLQYYGDMVRNAVEMVLKAGKVRTKDLGGQATTKQFTMAVIRNMERY</sequence>
<evidence type="ECO:0000256" key="10">
    <source>
        <dbReference type="ARBA" id="ARBA00022946"/>
    </source>
</evidence>
<dbReference type="Proteomes" id="UP000494165">
    <property type="component" value="Unassembled WGS sequence"/>
</dbReference>
<evidence type="ECO:0000256" key="5">
    <source>
        <dbReference type="ARBA" id="ARBA00022532"/>
    </source>
</evidence>
<dbReference type="SMART" id="SM01329">
    <property type="entry name" value="Iso_dh"/>
    <property type="match status" value="1"/>
</dbReference>
<keyword evidence="17" id="KW-1133">Transmembrane helix</keyword>
<keyword evidence="5 16" id="KW-0816">Tricarboxylic acid cycle</keyword>
<dbReference type="Pfam" id="PF00180">
    <property type="entry name" value="Iso_dh"/>
    <property type="match status" value="1"/>
</dbReference>
<keyword evidence="10 16" id="KW-0809">Transit peptide</keyword>
<keyword evidence="6" id="KW-0800">Toxin</keyword>
<evidence type="ECO:0000313" key="20">
    <source>
        <dbReference type="Proteomes" id="UP000494165"/>
    </source>
</evidence>
<dbReference type="OrthoDB" id="25028at2759"/>
<dbReference type="Pfam" id="PF06079">
    <property type="entry name" value="Apyrase"/>
    <property type="match status" value="1"/>
</dbReference>
<keyword evidence="12" id="KW-1199">Hemostasis impairing toxin</keyword>
<dbReference type="PROSITE" id="PS00470">
    <property type="entry name" value="IDH_IMDH"/>
    <property type="match status" value="1"/>
</dbReference>
<feature type="binding site" evidence="15">
    <location>
        <position position="273"/>
    </location>
    <ligand>
        <name>Ca(2+)</name>
        <dbReference type="ChEBI" id="CHEBI:29108"/>
    </ligand>
</feature>
<proteinExistence type="inferred from homology"/>
<accession>A0A8S1DHQ1</accession>
<feature type="binding site" evidence="15">
    <location>
        <position position="204"/>
    </location>
    <ligand>
        <name>Ca(2+)</name>
        <dbReference type="ChEBI" id="CHEBI:29108"/>
    </ligand>
</feature>
<evidence type="ECO:0000256" key="14">
    <source>
        <dbReference type="ARBA" id="ARBA00047297"/>
    </source>
</evidence>
<dbReference type="InterPro" id="IPR004434">
    <property type="entry name" value="Isocitrate_DH_NAD"/>
</dbReference>
<dbReference type="InterPro" id="IPR009283">
    <property type="entry name" value="Apyrase"/>
</dbReference>
<dbReference type="SUPFAM" id="SSF101887">
    <property type="entry name" value="Apyrase"/>
    <property type="match status" value="1"/>
</dbReference>
<feature type="binding site" evidence="15">
    <location>
        <position position="153"/>
    </location>
    <ligand>
        <name>Ca(2+)</name>
        <dbReference type="ChEBI" id="CHEBI:29108"/>
    </ligand>
</feature>
<dbReference type="Gene3D" id="2.120.10.100">
    <property type="entry name" value="Apyrase"/>
    <property type="match status" value="1"/>
</dbReference>
<evidence type="ECO:0000256" key="4">
    <source>
        <dbReference type="ARBA" id="ARBA00022442"/>
    </source>
</evidence>
<keyword evidence="20" id="KW-1185">Reference proteome</keyword>
<comment type="catalytic activity">
    <reaction evidence="14">
        <text>a ribonucleoside 5'-triphosphate + 2 H2O = a ribonucleoside 5'-phosphate + 2 phosphate + 2 H(+)</text>
        <dbReference type="Rhea" id="RHEA:36795"/>
        <dbReference type="ChEBI" id="CHEBI:15377"/>
        <dbReference type="ChEBI" id="CHEBI:15378"/>
        <dbReference type="ChEBI" id="CHEBI:43474"/>
        <dbReference type="ChEBI" id="CHEBI:58043"/>
        <dbReference type="ChEBI" id="CHEBI:61557"/>
        <dbReference type="EC" id="3.6.1.5"/>
    </reaction>
    <physiologicalReaction direction="left-to-right" evidence="14">
        <dbReference type="Rhea" id="RHEA:36796"/>
    </physiologicalReaction>
</comment>
<evidence type="ECO:0000256" key="15">
    <source>
        <dbReference type="PIRSR" id="PIRSR609283-1"/>
    </source>
</evidence>
<dbReference type="GO" id="GO:0016616">
    <property type="term" value="F:oxidoreductase activity, acting on the CH-OH group of donors, NAD or NADP as acceptor"/>
    <property type="evidence" value="ECO:0007669"/>
    <property type="project" value="InterPro"/>
</dbReference>